<dbReference type="SUPFAM" id="SSF74650">
    <property type="entry name" value="Galactose mutarotase-like"/>
    <property type="match status" value="2"/>
</dbReference>
<feature type="domain" description="Glycosyl hydrolase 94 supersandwich" evidence="5">
    <location>
        <begin position="1701"/>
        <end position="1811"/>
    </location>
</feature>
<comment type="caution">
    <text evidence="8">The sequence shown here is derived from an EMBL/GenBank/DDBJ whole genome shotgun (WGS) entry which is preliminary data.</text>
</comment>
<dbReference type="Proteomes" id="UP000661435">
    <property type="component" value="Unassembled WGS sequence"/>
</dbReference>
<sequence>MELERLGRETAAARKPAERSGGRTLARQMRRALKEIEAARRRLVEEERGQEARPAAEWLLDNAYLAQREGKDACRALSRCPRRLRRDGAELFIGVLARTLAETGTVGTAELDAFLGGVQRGAPLSELELAHFIPALKGALILRLARLCRSLPGRDEALAGELERLFTTLRTLGGADLAPVLERHSQAEQALRQDPAGAYAAMDDATRARYRDRLCALARKTGRSEAETARRLLELCRAGAGLERHVGYWLFRRPLGEERPAAQGGWYVAAVVLCSLCLSLLLGFLLHSGWVALLLLLPVSDLVKNVLDFLAVRLVRPRPVFRMALEQGVPREGRTLCVIAGLLSGENSGPEYAALLERYRLANRDGGAQLRFGLLADLPDRDAPMGSRAGQWVDAARRAIDALNETYGGGFYLFFREPVFQKTDERYQGWERKRGALLELCRLLKGRRTGLQVLSGERGALNGTRFVLTLDSDTALNVGSARELTGAMLHPLNRAVVDRRRRVVVSGYGVLQPRVGVELGAANKSQFARIFAGQGGVDPYGSTASDVYHDLFDQGTYTGKGIFDVDAFFTCLEGRFPENRVLSHDLLEGSYLRAGLIGDVELTDSYPYKVTSYYARLHRWVRGDWQLLPWLGRRVRNQAGGLEPNPITLMARWKIFDNLRRSLSPVSTLLSLLLGMCVGRLDFNLAAGVAAAAAASNLLLSGAELFWRGGRGLRERYHASIVAGFGGVILQTLLQLLFLPLHAWTCASAIATALWRQLVTHRGLLAWVTAADAERRAGDGLWANYRKGWSAVAAGGLAILFARIPAGAAAGLLWALAPCAAWAMSSPIPAQRAAPQADRPFLLHQGALIWQYFADWLRPEDHWLPPDNVQEGPDLGPARRTSPTNAGMALLCCLAAADLDLCSRKKALSLIGHLLDTLETLPKWNGHLYNWYDTASAAPLTPRYVSTVDAGNLCACLIALREGLYEWGEDALARRAEALSDGMDFSRLYDGQRRLFYIGYDCEKQAYTQGWYDLMASEARQTSYLAVARGEVSPRHWRRLSRMLTGDDDYKGMVSWTGTMFEYFMPNLLLPVEPNSLVYESLAFCLYEQRKRGRRTGTPWGISESCFYAFDPGLSYQYKAHGVQRLGLKRGLDEELVVAPYASFLALLLSPRRAADNLRRLRALGAEGKYGMYEALDFTPARRTGKAPFEPVQTFMAHHLGMSLVAIDNALNENVMQKRFLRDRAMGAYRELLQEKVPVGAAVLRQREFRAPEQPGRPPQAGLVREYPAAAQARPACHLVSNGAYVVLCDSLGRSWTRMGETALLRDGGVSVWFSAPGGLTALTPERCRFDGGAGWTGAAGGISFTHSLQVPERENGERRELVLRWKGKGRLSGEVVCYLEPVLAKQADYAAHPAFSKLFLESAHTGDGVVFTRRPRRSGEGRAALAVLWDAPDAFFDTSREQALGRGGLRALEQALQGPAHSSAGAVLDPCLLLRVPVTLEPGGTFRLRLTLAAGQSGEEAVEAARRLQSPRARLGNVQLERLMTACKLTGETTLQAFELLAALVYPGARSPAEQSLLWPYGISGDLPIAALTLAGAEEAETALPWLGVHKLLSRSGYAFDLAILLDEGGDYRRPAHSRLAEGLRAIGWDHMAGAKGGVHLLAAAPPVLEAAAVRLGAAWPPYVPPDAEPERSFALEKGLPLWEAGADGSFQFHCGNRLPPVGWSQMLTNGDFGWMVDETGCGHLWRGNARECPLTPWNNDPLAVGGTERFVLRAEGEERSLFADGDGLPCTVTYAPGFARWEKTWGERRVRTTAFVPADRPVRVLLLELEGAPCQLGRRLNGKEETRYTLEGVLALSTGADLEEREEDPGQAQKWLGRTVMHWNRTVSALKVRTPDPALDRYLNGWCLYQVIACRLLGRTSRYQNGGAYGFRDQLQDVCATLLTGGAYAREQLLRACAHQYREGDVMHWWHETGGAGDKGVRTRISDDLLWLPYVLCEYLEQRGDWGILEEPVPYLESPPLRPEERERYEQPERSRETGGVYDHACRAVEQVLRRGAGEHGLPRMGTGDWNDGMDRVGEQGRGESVWLAWFAAHVLSRFAPVCGRMGDAQREERCRDWAGRFAAAADRAWDGAWFLRGYYDDGRPLGSRGDEVCQLDSIAQSWAALAPTADREKTAAALTSALERLFDRGAGVVKLFDPPFDGGGADPGYIRGYVPGVRENGGQYTHAAVWLALACLRTGRAGEGRDILAALLPEHHDGSVYRCEPYVLCADVYAAPGHLGRGGWSWYTGAAGWFYRTAMEEMLGFRLRAGRLFLEPQLPPDWPGFTATWRTQRAVLQITVRRGSEKKTLLDGKSVPEGLDLEKLEGERRLEVTL</sequence>
<dbReference type="PANTHER" id="PTHR37469:SF2">
    <property type="entry name" value="CELLOBIONIC ACID PHOSPHORYLASE"/>
    <property type="match status" value="1"/>
</dbReference>
<accession>A0A8J6MF26</accession>
<dbReference type="InterPro" id="IPR052047">
    <property type="entry name" value="GH94_Enzymes"/>
</dbReference>
<keyword evidence="9" id="KW-1185">Reference proteome</keyword>
<dbReference type="InterPro" id="IPR010383">
    <property type="entry name" value="Glyco_hydrolase_94_b-supersand"/>
</dbReference>
<keyword evidence="4" id="KW-0812">Transmembrane</keyword>
<dbReference type="InterPro" id="IPR033432">
    <property type="entry name" value="GH94_catalytic"/>
</dbReference>
<keyword evidence="2" id="KW-0808">Transferase</keyword>
<evidence type="ECO:0000313" key="8">
    <source>
        <dbReference type="EMBL" id="MBC5733908.1"/>
    </source>
</evidence>
<dbReference type="InterPro" id="IPR008928">
    <property type="entry name" value="6-hairpin_glycosidase_sf"/>
</dbReference>
<feature type="transmembrane region" description="Helical" evidence="4">
    <location>
        <begin position="266"/>
        <end position="286"/>
    </location>
</feature>
<dbReference type="InterPro" id="IPR019282">
    <property type="entry name" value="Glycoamylase-like_cons_dom"/>
</dbReference>
<dbReference type="GO" id="GO:0030246">
    <property type="term" value="F:carbohydrate binding"/>
    <property type="evidence" value="ECO:0007669"/>
    <property type="project" value="InterPro"/>
</dbReference>
<feature type="domain" description="Glycoamylase-like" evidence="6">
    <location>
        <begin position="1013"/>
        <end position="1220"/>
    </location>
</feature>
<dbReference type="GO" id="GO:0016757">
    <property type="term" value="F:glycosyltransferase activity"/>
    <property type="evidence" value="ECO:0007669"/>
    <property type="project" value="UniProtKB-KW"/>
</dbReference>
<feature type="compositionally biased region" description="Basic and acidic residues" evidence="3">
    <location>
        <begin position="1"/>
        <end position="21"/>
    </location>
</feature>
<dbReference type="PANTHER" id="PTHR37469">
    <property type="entry name" value="CELLOBIONIC ACID PHOSPHORYLASE-RELATED"/>
    <property type="match status" value="1"/>
</dbReference>
<dbReference type="Pfam" id="PF06165">
    <property type="entry name" value="GH94_b-supersand"/>
    <property type="match status" value="2"/>
</dbReference>
<feature type="transmembrane region" description="Helical" evidence="4">
    <location>
        <begin position="292"/>
        <end position="315"/>
    </location>
</feature>
<gene>
    <name evidence="8" type="ORF">H8S57_09250</name>
</gene>
<protein>
    <recommendedName>
        <fullName evidence="10">Carbohydrate binding domain-containing protein</fullName>
    </recommendedName>
</protein>
<keyword evidence="4" id="KW-1133">Transmembrane helix</keyword>
<keyword evidence="4" id="KW-0472">Membrane</keyword>
<reference evidence="8" key="1">
    <citation type="submission" date="2020-08" db="EMBL/GenBank/DDBJ databases">
        <title>Genome public.</title>
        <authorList>
            <person name="Liu C."/>
            <person name="Sun Q."/>
        </authorList>
    </citation>
    <scope>NUCLEOTIDE SEQUENCE</scope>
    <source>
        <strain evidence="8">NSJ-51</strain>
    </source>
</reference>
<evidence type="ECO:0000256" key="3">
    <source>
        <dbReference type="SAM" id="MobiDB-lite"/>
    </source>
</evidence>
<name>A0A8J6MF26_9FIRM</name>
<dbReference type="Gene3D" id="2.60.420.10">
    <property type="entry name" value="Maltose phosphorylase, domain 3"/>
    <property type="match status" value="1"/>
</dbReference>
<evidence type="ECO:0000313" key="9">
    <source>
        <dbReference type="Proteomes" id="UP000661435"/>
    </source>
</evidence>
<dbReference type="Pfam" id="PF10091">
    <property type="entry name" value="Glycoamylase"/>
    <property type="match status" value="1"/>
</dbReference>
<dbReference type="Gene3D" id="1.50.10.140">
    <property type="match status" value="1"/>
</dbReference>
<dbReference type="InterPro" id="IPR037018">
    <property type="entry name" value="GH65_N"/>
</dbReference>
<feature type="region of interest" description="Disordered" evidence="3">
    <location>
        <begin position="1999"/>
        <end position="2018"/>
    </location>
</feature>
<feature type="compositionally biased region" description="Basic and acidic residues" evidence="3">
    <location>
        <begin position="2004"/>
        <end position="2018"/>
    </location>
</feature>
<dbReference type="EMBL" id="JACOPP010000011">
    <property type="protein sequence ID" value="MBC5733908.1"/>
    <property type="molecule type" value="Genomic_DNA"/>
</dbReference>
<dbReference type="InterPro" id="IPR012341">
    <property type="entry name" value="6hp_glycosidase-like_sf"/>
</dbReference>
<proteinExistence type="predicted"/>
<dbReference type="SUPFAM" id="SSF48208">
    <property type="entry name" value="Six-hairpin glycosidases"/>
    <property type="match status" value="1"/>
</dbReference>
<feature type="region of interest" description="Disordered" evidence="3">
    <location>
        <begin position="1"/>
        <end position="27"/>
    </location>
</feature>
<evidence type="ECO:0000256" key="4">
    <source>
        <dbReference type="SAM" id="Phobius"/>
    </source>
</evidence>
<dbReference type="GO" id="GO:0005975">
    <property type="term" value="P:carbohydrate metabolic process"/>
    <property type="evidence" value="ECO:0007669"/>
    <property type="project" value="InterPro"/>
</dbReference>
<keyword evidence="1" id="KW-0328">Glycosyltransferase</keyword>
<feature type="domain" description="Glycosyl hydrolase 94 catalytic" evidence="7">
    <location>
        <begin position="1864"/>
        <end position="2287"/>
    </location>
</feature>
<evidence type="ECO:0000256" key="2">
    <source>
        <dbReference type="ARBA" id="ARBA00022679"/>
    </source>
</evidence>
<dbReference type="SMART" id="SM01068">
    <property type="entry name" value="CBM_X"/>
    <property type="match status" value="1"/>
</dbReference>
<dbReference type="Gene3D" id="1.50.10.10">
    <property type="match status" value="1"/>
</dbReference>
<feature type="domain" description="Glycosyl hydrolase 94 supersandwich" evidence="5">
    <location>
        <begin position="1300"/>
        <end position="1511"/>
    </location>
</feature>
<dbReference type="Gene3D" id="2.70.98.40">
    <property type="entry name" value="Glycoside hydrolase, family 65, N-terminal domain"/>
    <property type="match status" value="2"/>
</dbReference>
<organism evidence="8 9">
    <name type="scientific">Lawsonibacter hominis</name>
    <dbReference type="NCBI Taxonomy" id="2763053"/>
    <lineage>
        <taxon>Bacteria</taxon>
        <taxon>Bacillati</taxon>
        <taxon>Bacillota</taxon>
        <taxon>Clostridia</taxon>
        <taxon>Eubacteriales</taxon>
        <taxon>Oscillospiraceae</taxon>
        <taxon>Lawsonibacter</taxon>
    </lineage>
</organism>
<dbReference type="Pfam" id="PF17167">
    <property type="entry name" value="Glyco_hydro_94"/>
    <property type="match status" value="1"/>
</dbReference>
<evidence type="ECO:0000259" key="5">
    <source>
        <dbReference type="Pfam" id="PF06165"/>
    </source>
</evidence>
<dbReference type="InterPro" id="IPR011013">
    <property type="entry name" value="Gal_mutarotase_sf_dom"/>
</dbReference>
<evidence type="ECO:0008006" key="10">
    <source>
        <dbReference type="Google" id="ProtNLM"/>
    </source>
</evidence>
<evidence type="ECO:0000259" key="7">
    <source>
        <dbReference type="Pfam" id="PF17167"/>
    </source>
</evidence>
<evidence type="ECO:0000256" key="1">
    <source>
        <dbReference type="ARBA" id="ARBA00022676"/>
    </source>
</evidence>
<dbReference type="RefSeq" id="WP_186907799.1">
    <property type="nucleotide sequence ID" value="NZ_JACOPP010000011.1"/>
</dbReference>
<evidence type="ECO:0000259" key="6">
    <source>
        <dbReference type="Pfam" id="PF10091"/>
    </source>
</evidence>